<reference evidence="2 3" key="1">
    <citation type="journal article" date="2016" name="Nat. Commun.">
        <title>Thousands of microbial genomes shed light on interconnected biogeochemical processes in an aquifer system.</title>
        <authorList>
            <person name="Anantharaman K."/>
            <person name="Brown C.T."/>
            <person name="Hug L.A."/>
            <person name="Sharon I."/>
            <person name="Castelle C.J."/>
            <person name="Probst A.J."/>
            <person name="Thomas B.C."/>
            <person name="Singh A."/>
            <person name="Wilkins M.J."/>
            <person name="Karaoz U."/>
            <person name="Brodie E.L."/>
            <person name="Williams K.H."/>
            <person name="Hubbard S.S."/>
            <person name="Banfield J.F."/>
        </authorList>
    </citation>
    <scope>NUCLEOTIDE SEQUENCE [LARGE SCALE GENOMIC DNA]</scope>
</reference>
<gene>
    <name evidence="2" type="ORF">A2756_05340</name>
</gene>
<dbReference type="AlphaFoldDB" id="A0A1G2G047"/>
<protein>
    <submittedName>
        <fullName evidence="2">Uncharacterized protein</fullName>
    </submittedName>
</protein>
<keyword evidence="1" id="KW-1133">Transmembrane helix</keyword>
<feature type="transmembrane region" description="Helical" evidence="1">
    <location>
        <begin position="12"/>
        <end position="33"/>
    </location>
</feature>
<feature type="transmembrane region" description="Helical" evidence="1">
    <location>
        <begin position="83"/>
        <end position="102"/>
    </location>
</feature>
<keyword evidence="1" id="KW-0472">Membrane</keyword>
<dbReference type="EMBL" id="MHNL01000031">
    <property type="protein sequence ID" value="OGZ43676.1"/>
    <property type="molecule type" value="Genomic_DNA"/>
</dbReference>
<feature type="transmembrane region" description="Helical" evidence="1">
    <location>
        <begin position="146"/>
        <end position="166"/>
    </location>
</feature>
<dbReference type="Proteomes" id="UP000177785">
    <property type="component" value="Unassembled WGS sequence"/>
</dbReference>
<feature type="transmembrane region" description="Helical" evidence="1">
    <location>
        <begin position="114"/>
        <end position="134"/>
    </location>
</feature>
<sequence length="181" mass="20392">MTTIPNQTQEGRISIIAAIIALVPLYALKYFVINPFLAFTSVFPLLFLTQYLGIFGSVWVPTLSFLTQMLLHKTVEEAGNGDLVALFFICTFALGVMIDLIQRGLKHIGMVFKIRMVHVMFFMSVLYALAWLVTHKDPDGPGLFLLVGYLFNLYSIFSYHIIGVALRKLSDAQPLLRAWIS</sequence>
<accession>A0A1G2G047</accession>
<organism evidence="2 3">
    <name type="scientific">Candidatus Ryanbacteria bacterium RIFCSPHIGHO2_01_FULL_48_27</name>
    <dbReference type="NCBI Taxonomy" id="1802115"/>
    <lineage>
        <taxon>Bacteria</taxon>
        <taxon>Candidatus Ryaniibacteriota</taxon>
    </lineage>
</organism>
<feature type="transmembrane region" description="Helical" evidence="1">
    <location>
        <begin position="45"/>
        <end position="71"/>
    </location>
</feature>
<keyword evidence="1" id="KW-0812">Transmembrane</keyword>
<name>A0A1G2G047_9BACT</name>
<comment type="caution">
    <text evidence="2">The sequence shown here is derived from an EMBL/GenBank/DDBJ whole genome shotgun (WGS) entry which is preliminary data.</text>
</comment>
<evidence type="ECO:0000313" key="2">
    <source>
        <dbReference type="EMBL" id="OGZ43676.1"/>
    </source>
</evidence>
<evidence type="ECO:0000313" key="3">
    <source>
        <dbReference type="Proteomes" id="UP000177785"/>
    </source>
</evidence>
<proteinExistence type="predicted"/>
<evidence type="ECO:0000256" key="1">
    <source>
        <dbReference type="SAM" id="Phobius"/>
    </source>
</evidence>